<evidence type="ECO:0008006" key="3">
    <source>
        <dbReference type="Google" id="ProtNLM"/>
    </source>
</evidence>
<dbReference type="KEGG" id="aer:AERYTH_04900"/>
<gene>
    <name evidence="1" type="ORF">AERYTH_04900</name>
</gene>
<dbReference type="PATRIC" id="fig|2041.4.peg.1016"/>
<evidence type="ECO:0000313" key="1">
    <source>
        <dbReference type="EMBL" id="ALX04081.1"/>
    </source>
</evidence>
<sequence length="70" mass="7849">MPTSRRHHASSPFERPVEVPDEVYEVDARVSHDSWGLGRIVSLQGTRSAQVDFGDQVRHVPLPCRALVTL</sequence>
<dbReference type="OrthoDB" id="4868979at2"/>
<reference evidence="1 2" key="1">
    <citation type="journal article" date="1991" name="Int. J. Syst. Bacteriol.">
        <title>Description of the erythromycin-producing bacterium Arthrobacter sp. strain NRRL B-3381 as Aeromicrobium erythreum gen. nov., sp. nov.</title>
        <authorList>
            <person name="Miller E.S."/>
            <person name="Woese C.R."/>
            <person name="Brenner S."/>
        </authorList>
    </citation>
    <scope>NUCLEOTIDE SEQUENCE [LARGE SCALE GENOMIC DNA]</scope>
    <source>
        <strain evidence="1 2">AR18</strain>
    </source>
</reference>
<accession>A0A0U4BFF2</accession>
<name>A0A0U4BFF2_9ACTN</name>
<dbReference type="Proteomes" id="UP000067689">
    <property type="component" value="Chromosome"/>
</dbReference>
<dbReference type="EMBL" id="CP011502">
    <property type="protein sequence ID" value="ALX04081.1"/>
    <property type="molecule type" value="Genomic_DNA"/>
</dbReference>
<dbReference type="RefSeq" id="WP_067855399.1">
    <property type="nucleotide sequence ID" value="NZ_CP011502.1"/>
</dbReference>
<dbReference type="AlphaFoldDB" id="A0A0U4BFF2"/>
<keyword evidence="2" id="KW-1185">Reference proteome</keyword>
<protein>
    <recommendedName>
        <fullName evidence="3">DUF3553 domain-containing protein</fullName>
    </recommendedName>
</protein>
<proteinExistence type="predicted"/>
<evidence type="ECO:0000313" key="2">
    <source>
        <dbReference type="Proteomes" id="UP000067689"/>
    </source>
</evidence>
<organism evidence="1 2">
    <name type="scientific">Aeromicrobium erythreum</name>
    <dbReference type="NCBI Taxonomy" id="2041"/>
    <lineage>
        <taxon>Bacteria</taxon>
        <taxon>Bacillati</taxon>
        <taxon>Actinomycetota</taxon>
        <taxon>Actinomycetes</taxon>
        <taxon>Propionibacteriales</taxon>
        <taxon>Nocardioidaceae</taxon>
        <taxon>Aeromicrobium</taxon>
    </lineage>
</organism>